<dbReference type="Proteomes" id="UP001377804">
    <property type="component" value="Unassembled WGS sequence"/>
</dbReference>
<dbReference type="NCBIfam" id="TIGR01547">
    <property type="entry name" value="phage_term_2"/>
    <property type="match status" value="1"/>
</dbReference>
<proteinExistence type="inferred from homology"/>
<reference evidence="3 4" key="1">
    <citation type="submission" date="2023-10" db="EMBL/GenBank/DDBJ databases">
        <title>Holzapfeliella saturejae sp. nov. isolated from Satureja montana flowers.</title>
        <authorList>
            <person name="Alcantara C."/>
            <person name="Zuniga M."/>
            <person name="Landete J.M."/>
            <person name="Monedero V."/>
        </authorList>
    </citation>
    <scope>NUCLEOTIDE SEQUENCE [LARGE SCALE GENOMIC DNA]</scope>
    <source>
        <strain evidence="3 4">He02</strain>
    </source>
</reference>
<dbReference type="PANTHER" id="PTHR39184">
    <property type="match status" value="1"/>
</dbReference>
<sequence>MSKRIRITNLLGKGYNRFYHSKDFYRVVKGGRGSKKSKNTASDFVLKLMKYPWANLLVVRRFSNTNKQSTYTDFKWAINRLGLSKLFKFNESTPEITIKKTGQKILFRGLDDELKITSISVDSGVLCWAWFEEAYQIESRDKFDTVVESIRGSLDDVPEFYKQITVTFNPWNERHWLKETFFDEDAIYKDQTFAITTTFRCNEWLDKQDKERYESLLTTNPKRGRVVANGEWGVAEGLVFENVTTRDFDIRKTIQEVGQTVFGLDFGFTHDPTALISAILDEKNKKLYIFDEVYKTGLLNSDIYKEALKRDLEGAKIVADSASPQNIAELRRLGLRRVTGVKKGKGSIMAGIEYLKEFEIIVHPRCENILEEFNTYAFKQDKTSGKYLNEPEDANNHAIDALRYAVNEFIGGRPQVKTISNLGI</sequence>
<feature type="domain" description="Phage terminase large subunit C-terminal" evidence="2">
    <location>
        <begin position="265"/>
        <end position="407"/>
    </location>
</feature>
<evidence type="ECO:0000313" key="3">
    <source>
        <dbReference type="EMBL" id="MEJ6348792.1"/>
    </source>
</evidence>
<gene>
    <name evidence="3" type="ORF">R4Y45_06120</name>
</gene>
<dbReference type="InterPro" id="IPR052380">
    <property type="entry name" value="Viral_DNA_packaging_terminase"/>
</dbReference>
<dbReference type="RefSeq" id="WP_339970295.1">
    <property type="nucleotide sequence ID" value="NZ_JAWMWG010000003.1"/>
</dbReference>
<feature type="domain" description="Phage terminase large subunit N-terminal" evidence="1">
    <location>
        <begin position="23"/>
        <end position="231"/>
    </location>
</feature>
<name>A0ABU8SHD9_9LACO</name>
<evidence type="ECO:0000313" key="4">
    <source>
        <dbReference type="Proteomes" id="UP001377804"/>
    </source>
</evidence>
<dbReference type="InterPro" id="IPR035412">
    <property type="entry name" value="Terminase_L_N"/>
</dbReference>
<evidence type="ECO:0000259" key="2">
    <source>
        <dbReference type="Pfam" id="PF17288"/>
    </source>
</evidence>
<dbReference type="InterPro" id="IPR035413">
    <property type="entry name" value="Terminase_L_C"/>
</dbReference>
<dbReference type="InterPro" id="IPR027417">
    <property type="entry name" value="P-loop_NTPase"/>
</dbReference>
<keyword evidence="4" id="KW-1185">Reference proteome</keyword>
<dbReference type="EMBL" id="JAWMWG010000003">
    <property type="protein sequence ID" value="MEJ6348792.1"/>
    <property type="molecule type" value="Genomic_DNA"/>
</dbReference>
<dbReference type="PANTHER" id="PTHR39184:SF1">
    <property type="entry name" value="PBSX PHAGE TERMINASE LARGE SUBUNIT"/>
    <property type="match status" value="1"/>
</dbReference>
<dbReference type="Gene3D" id="3.30.420.280">
    <property type="match status" value="1"/>
</dbReference>
<dbReference type="Pfam" id="PF04466">
    <property type="entry name" value="Terminase_3"/>
    <property type="match status" value="1"/>
</dbReference>
<dbReference type="Pfam" id="PF17288">
    <property type="entry name" value="Terminase_3C"/>
    <property type="match status" value="1"/>
</dbReference>
<accession>A0ABU8SHD9</accession>
<dbReference type="Gene3D" id="3.40.50.300">
    <property type="entry name" value="P-loop containing nucleotide triphosphate hydrolases"/>
    <property type="match status" value="1"/>
</dbReference>
<evidence type="ECO:0000259" key="1">
    <source>
        <dbReference type="Pfam" id="PF04466"/>
    </source>
</evidence>
<dbReference type="HAMAP" id="MF_04145">
    <property type="entry name" value="TERL_SPP1"/>
    <property type="match status" value="1"/>
</dbReference>
<comment type="caution">
    <text evidence="3">The sequence shown here is derived from an EMBL/GenBank/DDBJ whole genome shotgun (WGS) entry which is preliminary data.</text>
</comment>
<organism evidence="3 4">
    <name type="scientific">Holzapfeliella saturejae</name>
    <dbReference type="NCBI Taxonomy" id="3082953"/>
    <lineage>
        <taxon>Bacteria</taxon>
        <taxon>Bacillati</taxon>
        <taxon>Bacillota</taxon>
        <taxon>Bacilli</taxon>
        <taxon>Lactobacillales</taxon>
        <taxon>Lactobacillaceae</taxon>
        <taxon>Holzapfeliella</taxon>
    </lineage>
</organism>
<dbReference type="InterPro" id="IPR044269">
    <property type="entry name" value="Terminase_large_su_SPP1-like"/>
</dbReference>
<protein>
    <submittedName>
        <fullName evidence="3">PBSX family phage terminase large subunit</fullName>
    </submittedName>
</protein>
<dbReference type="InterPro" id="IPR006437">
    <property type="entry name" value="Phage_terminase_lsu"/>
</dbReference>